<dbReference type="EMBL" id="UOEA01000077">
    <property type="protein sequence ID" value="VAV84923.1"/>
    <property type="molecule type" value="Genomic_DNA"/>
</dbReference>
<reference evidence="2" key="1">
    <citation type="submission" date="2018-06" db="EMBL/GenBank/DDBJ databases">
        <authorList>
            <person name="Zhirakovskaya E."/>
        </authorList>
    </citation>
    <scope>NUCLEOTIDE SEQUENCE</scope>
</reference>
<accession>A0A3B0RK80</accession>
<dbReference type="Pfam" id="PF00899">
    <property type="entry name" value="ThiF"/>
    <property type="match status" value="1"/>
</dbReference>
<dbReference type="AlphaFoldDB" id="A0A3B0RK80"/>
<dbReference type="InterPro" id="IPR000594">
    <property type="entry name" value="ThiF_NAD_FAD-bd"/>
</dbReference>
<feature type="domain" description="THIF-type NAD/FAD binding fold" evidence="1">
    <location>
        <begin position="11"/>
        <end position="258"/>
    </location>
</feature>
<evidence type="ECO:0000313" key="2">
    <source>
        <dbReference type="EMBL" id="VAV84923.1"/>
    </source>
</evidence>
<dbReference type="NCBIfam" id="NF006077">
    <property type="entry name" value="PRK08223.1"/>
    <property type="match status" value="1"/>
</dbReference>
<protein>
    <recommendedName>
        <fullName evidence="1">THIF-type NAD/FAD binding fold domain-containing protein</fullName>
    </recommendedName>
</protein>
<proteinExistence type="predicted"/>
<name>A0A3B0RK80_9ZZZZ</name>
<dbReference type="GO" id="GO:0061503">
    <property type="term" value="F:tRNA threonylcarbamoyladenosine dehydratase"/>
    <property type="evidence" value="ECO:0007669"/>
    <property type="project" value="TreeGrafter"/>
</dbReference>
<dbReference type="PANTHER" id="PTHR43267">
    <property type="entry name" value="TRNA THREONYLCARBAMOYLADENOSINE DEHYDRATASE"/>
    <property type="match status" value="1"/>
</dbReference>
<dbReference type="CDD" id="cd01483">
    <property type="entry name" value="E1_enzyme_family"/>
    <property type="match status" value="1"/>
</dbReference>
<sequence length="289" mass="31808">MTDSTYNESFRRNIGLVSPGEQELLREATVGIAGLGGVGGLHMATLARMGVGGFHVADFDTFELANINRQYGATTKTLGREKAEVMKEIVLDINPSARINIFKEGVTTGNVEEFLTGLDVVIDGIDFFEIDARRLLFNTARDMGIYALTCGPIGFGATLQVFSPTSMSFDEYFAVNNAMTYAQKIVAFAVGLTPKPLHLKYMDLNRVSLKERTGPAIASACSLCATLAATETLKIITKKGEVKAVPNYFQFDPFRQIYKKGYLPMGGRNPIQKLKRWYLSKKFAGLLEE</sequence>
<dbReference type="InterPro" id="IPR035985">
    <property type="entry name" value="Ubiquitin-activating_enz"/>
</dbReference>
<dbReference type="Gene3D" id="3.40.50.720">
    <property type="entry name" value="NAD(P)-binding Rossmann-like Domain"/>
    <property type="match status" value="1"/>
</dbReference>
<evidence type="ECO:0000259" key="1">
    <source>
        <dbReference type="Pfam" id="PF00899"/>
    </source>
</evidence>
<gene>
    <name evidence="2" type="ORF">MNBD_DELTA01-852</name>
</gene>
<dbReference type="GO" id="GO:0008641">
    <property type="term" value="F:ubiquitin-like modifier activating enzyme activity"/>
    <property type="evidence" value="ECO:0007669"/>
    <property type="project" value="InterPro"/>
</dbReference>
<dbReference type="GO" id="GO:0061504">
    <property type="term" value="P:cyclic threonylcarbamoyladenosine biosynthetic process"/>
    <property type="evidence" value="ECO:0007669"/>
    <property type="project" value="TreeGrafter"/>
</dbReference>
<dbReference type="InterPro" id="IPR045886">
    <property type="entry name" value="ThiF/MoeB/HesA"/>
</dbReference>
<dbReference type="PANTHER" id="PTHR43267:SF1">
    <property type="entry name" value="TRNA THREONYLCARBAMOYLADENOSINE DEHYDRATASE"/>
    <property type="match status" value="1"/>
</dbReference>
<dbReference type="SUPFAM" id="SSF69572">
    <property type="entry name" value="Activating enzymes of the ubiquitin-like proteins"/>
    <property type="match status" value="1"/>
</dbReference>
<organism evidence="2">
    <name type="scientific">hydrothermal vent metagenome</name>
    <dbReference type="NCBI Taxonomy" id="652676"/>
    <lineage>
        <taxon>unclassified sequences</taxon>
        <taxon>metagenomes</taxon>
        <taxon>ecological metagenomes</taxon>
    </lineage>
</organism>